<gene>
    <name evidence="1" type="ORF">LX70_03523</name>
</gene>
<proteinExistence type="predicted"/>
<dbReference type="AlphaFoldDB" id="A0A2S8S391"/>
<evidence type="ECO:0000313" key="1">
    <source>
        <dbReference type="EMBL" id="PQV55270.1"/>
    </source>
</evidence>
<dbReference type="RefSeq" id="WP_105516071.1">
    <property type="nucleotide sequence ID" value="NZ_PVEP01000010.1"/>
</dbReference>
<dbReference type="OrthoDB" id="9790012at2"/>
<dbReference type="Gene3D" id="3.60.20.10">
    <property type="entry name" value="Glutamine Phosphoribosylpyrophosphate, subunit 1, domain 1"/>
    <property type="match status" value="1"/>
</dbReference>
<dbReference type="PANTHER" id="PTHR39328:SF1">
    <property type="entry name" value="BLL2871 PROTEIN"/>
    <property type="match status" value="1"/>
</dbReference>
<keyword evidence="2" id="KW-1185">Reference proteome</keyword>
<dbReference type="Proteomes" id="UP000238338">
    <property type="component" value="Unassembled WGS sequence"/>
</dbReference>
<protein>
    <submittedName>
        <fullName evidence="1">Putative Ntn-hydrolase superfamily protein</fullName>
    </submittedName>
</protein>
<accession>A0A2S8S391</accession>
<evidence type="ECO:0000313" key="2">
    <source>
        <dbReference type="Proteomes" id="UP000238338"/>
    </source>
</evidence>
<dbReference type="InterPro" id="IPR010430">
    <property type="entry name" value="DUF1028"/>
</dbReference>
<keyword evidence="1" id="KW-0378">Hydrolase</keyword>
<dbReference type="PANTHER" id="PTHR39328">
    <property type="entry name" value="BLL2871 PROTEIN"/>
    <property type="match status" value="1"/>
</dbReference>
<comment type="caution">
    <text evidence="1">The sequence shown here is derived from an EMBL/GenBank/DDBJ whole genome shotgun (WGS) entry which is preliminary data.</text>
</comment>
<dbReference type="GO" id="GO:0016787">
    <property type="term" value="F:hydrolase activity"/>
    <property type="evidence" value="ECO:0007669"/>
    <property type="project" value="UniProtKB-KW"/>
</dbReference>
<dbReference type="EMBL" id="PVEP01000010">
    <property type="protein sequence ID" value="PQV55270.1"/>
    <property type="molecule type" value="Genomic_DNA"/>
</dbReference>
<reference evidence="1 2" key="1">
    <citation type="submission" date="2018-02" db="EMBL/GenBank/DDBJ databases">
        <title>Genomic Encyclopedia of Archaeal and Bacterial Type Strains, Phase II (KMG-II): from individual species to whole genera.</title>
        <authorList>
            <person name="Goeker M."/>
        </authorList>
    </citation>
    <scope>NUCLEOTIDE SEQUENCE [LARGE SCALE GENOMIC DNA]</scope>
    <source>
        <strain evidence="1 2">DSM 18921</strain>
    </source>
</reference>
<dbReference type="Pfam" id="PF06267">
    <property type="entry name" value="DUF1028"/>
    <property type="match status" value="1"/>
</dbReference>
<name>A0A2S8S391_9RHOB</name>
<dbReference type="SUPFAM" id="SSF56235">
    <property type="entry name" value="N-terminal nucleophile aminohydrolases (Ntn hydrolases)"/>
    <property type="match status" value="1"/>
</dbReference>
<organism evidence="1 2">
    <name type="scientific">Albidovulum denitrificans</name>
    <dbReference type="NCBI Taxonomy" id="404881"/>
    <lineage>
        <taxon>Bacteria</taxon>
        <taxon>Pseudomonadati</taxon>
        <taxon>Pseudomonadota</taxon>
        <taxon>Alphaproteobacteria</taxon>
        <taxon>Rhodobacterales</taxon>
        <taxon>Paracoccaceae</taxon>
        <taxon>Albidovulum</taxon>
    </lineage>
</organism>
<sequence length="231" mass="23431">MTISILAFDAKTGTYGGAATTGSLCVGGWVLRGDPESGLSASQGSLPSTMWGGDVLALMRQGQGAAEAVAEIVGQDPGRGERQLSALDPRGGTGHFTGAQSIAVAGARQATHVVVAGNLLASEAVLDACLDGFLTAEGALDNRLLAALSAASSAGGDSRGLLSAALLVVNRASPPLTLRVDHSEAPLAALADLHRRATTGEYADWARHVPVLDDPTRALPYAADDSAPIRR</sequence>
<dbReference type="InterPro" id="IPR029055">
    <property type="entry name" value="Ntn_hydrolases_N"/>
</dbReference>